<sequence length="179" mass="20572">IINGSFNENDVLKPSSPYSASKASSSLIALSYHRTYGMKIMVTRTSNNFGKYQFPEKLIPKTIIRNYLNLEIPLYGNGNNKRDWIYVDDNVRAILTVLTKGKSGEIYNISSNNELSNIEIVNRIFNIMNKKGKIKYVSDRPGHDVRYSINSEKLLKLGWKPEYNFEEALKLTVEWLSLI</sequence>
<evidence type="ECO:0000313" key="3">
    <source>
        <dbReference type="Proteomes" id="UP000050515"/>
    </source>
</evidence>
<dbReference type="RefSeq" id="WP_157438703.1">
    <property type="nucleotide sequence ID" value="NZ_LJCQ01000009.1"/>
</dbReference>
<dbReference type="Pfam" id="PF16363">
    <property type="entry name" value="GDP_Man_Dehyd"/>
    <property type="match status" value="1"/>
</dbReference>
<name>A0A0P9CP02_9ARCH</name>
<feature type="domain" description="NAD(P)-binding" evidence="1">
    <location>
        <begin position="5"/>
        <end position="170"/>
    </location>
</feature>
<feature type="non-terminal residue" evidence="2">
    <location>
        <position position="179"/>
    </location>
</feature>
<comment type="caution">
    <text evidence="2">The sequence shown here is derived from an EMBL/GenBank/DDBJ whole genome shotgun (WGS) entry which is preliminary data.</text>
</comment>
<protein>
    <submittedName>
        <fullName evidence="2">Spore coat protein</fullName>
    </submittedName>
</protein>
<dbReference type="PANTHER" id="PTHR43000">
    <property type="entry name" value="DTDP-D-GLUCOSE 4,6-DEHYDRATASE-RELATED"/>
    <property type="match status" value="1"/>
</dbReference>
<evidence type="ECO:0000259" key="1">
    <source>
        <dbReference type="Pfam" id="PF16363"/>
    </source>
</evidence>
<proteinExistence type="predicted"/>
<dbReference type="InterPro" id="IPR036291">
    <property type="entry name" value="NAD(P)-bd_dom_sf"/>
</dbReference>
<dbReference type="EMBL" id="LJCQ01000009">
    <property type="protein sequence ID" value="KPV47681.1"/>
    <property type="molecule type" value="Genomic_DNA"/>
</dbReference>
<dbReference type="Gene3D" id="3.40.50.720">
    <property type="entry name" value="NAD(P)-binding Rossmann-like Domain"/>
    <property type="match status" value="1"/>
</dbReference>
<keyword evidence="2" id="KW-0946">Virion</keyword>
<keyword evidence="2" id="KW-0167">Capsid protein</keyword>
<gene>
    <name evidence="2" type="ORF">SE19_00050</name>
</gene>
<dbReference type="Gene3D" id="3.90.25.10">
    <property type="entry name" value="UDP-galactose 4-epimerase, domain 1"/>
    <property type="match status" value="1"/>
</dbReference>
<dbReference type="AlphaFoldDB" id="A0A0P9CP02"/>
<reference evidence="2 3" key="1">
    <citation type="submission" date="2015-09" db="EMBL/GenBank/DDBJ databases">
        <title>Draft genome sequence of Acidiplasma aeolicum DSM 18409.</title>
        <authorList>
            <person name="Hemp J."/>
        </authorList>
    </citation>
    <scope>NUCLEOTIDE SEQUENCE [LARGE SCALE GENOMIC DNA]</scope>
    <source>
        <strain evidence="2 3">V</strain>
    </source>
</reference>
<accession>A0A0P9CP02</accession>
<organism evidence="2 3">
    <name type="scientific">Acidiplasma aeolicum</name>
    <dbReference type="NCBI Taxonomy" id="507754"/>
    <lineage>
        <taxon>Archaea</taxon>
        <taxon>Methanobacteriati</taxon>
        <taxon>Thermoplasmatota</taxon>
        <taxon>Thermoplasmata</taxon>
        <taxon>Thermoplasmatales</taxon>
        <taxon>Ferroplasmaceae</taxon>
        <taxon>Acidiplasma</taxon>
    </lineage>
</organism>
<evidence type="ECO:0000313" key="2">
    <source>
        <dbReference type="EMBL" id="KPV47681.1"/>
    </source>
</evidence>
<feature type="non-terminal residue" evidence="2">
    <location>
        <position position="1"/>
    </location>
</feature>
<dbReference type="SUPFAM" id="SSF51735">
    <property type="entry name" value="NAD(P)-binding Rossmann-fold domains"/>
    <property type="match status" value="1"/>
</dbReference>
<dbReference type="Proteomes" id="UP000050515">
    <property type="component" value="Unassembled WGS sequence"/>
</dbReference>
<dbReference type="InterPro" id="IPR016040">
    <property type="entry name" value="NAD(P)-bd_dom"/>
</dbReference>